<dbReference type="Proteomes" id="UP000282028">
    <property type="component" value="Unassembled WGS sequence"/>
</dbReference>
<dbReference type="InterPro" id="IPR040026">
    <property type="entry name" value="FliD"/>
</dbReference>
<protein>
    <recommendedName>
        <fullName evidence="1">Flagellar hook-associated protein 2 C-terminal domain-containing protein</fullName>
    </recommendedName>
</protein>
<dbReference type="PANTHER" id="PTHR30288:SF0">
    <property type="entry name" value="FLAGELLAR HOOK-ASSOCIATED PROTEIN 2"/>
    <property type="match status" value="1"/>
</dbReference>
<proteinExistence type="predicted"/>
<dbReference type="Pfam" id="PF07195">
    <property type="entry name" value="FliD_C"/>
    <property type="match status" value="1"/>
</dbReference>
<dbReference type="GO" id="GO:0009421">
    <property type="term" value="C:bacterial-type flagellum filament cap"/>
    <property type="evidence" value="ECO:0007669"/>
    <property type="project" value="InterPro"/>
</dbReference>
<accession>A0A3M8BY33</accession>
<dbReference type="GO" id="GO:0071973">
    <property type="term" value="P:bacterial-type flagellum-dependent cell motility"/>
    <property type="evidence" value="ECO:0007669"/>
    <property type="project" value="TreeGrafter"/>
</dbReference>
<evidence type="ECO:0000259" key="1">
    <source>
        <dbReference type="Pfam" id="PF07195"/>
    </source>
</evidence>
<dbReference type="OrthoDB" id="2476485at2"/>
<name>A0A3M8BY33_9BACL</name>
<evidence type="ECO:0000313" key="3">
    <source>
        <dbReference type="Proteomes" id="UP000282028"/>
    </source>
</evidence>
<dbReference type="InterPro" id="IPR010809">
    <property type="entry name" value="FliD_C"/>
</dbReference>
<dbReference type="PANTHER" id="PTHR30288">
    <property type="entry name" value="FLAGELLAR CAP/ASSEMBLY PROTEIN FLID"/>
    <property type="match status" value="1"/>
</dbReference>
<gene>
    <name evidence="2" type="ORF">EDM52_21060</name>
</gene>
<comment type="caution">
    <text evidence="2">The sequence shown here is derived from an EMBL/GenBank/DDBJ whole genome shotgun (WGS) entry which is preliminary data.</text>
</comment>
<dbReference type="AlphaFoldDB" id="A0A3M8BY33"/>
<evidence type="ECO:0000313" key="2">
    <source>
        <dbReference type="EMBL" id="RNB68336.1"/>
    </source>
</evidence>
<dbReference type="GO" id="GO:0007155">
    <property type="term" value="P:cell adhesion"/>
    <property type="evidence" value="ECO:0007669"/>
    <property type="project" value="InterPro"/>
</dbReference>
<dbReference type="EMBL" id="RHHR01000045">
    <property type="protein sequence ID" value="RNB68336.1"/>
    <property type="molecule type" value="Genomic_DNA"/>
</dbReference>
<organism evidence="2 3">
    <name type="scientific">Brevibacillus invocatus</name>
    <dbReference type="NCBI Taxonomy" id="173959"/>
    <lineage>
        <taxon>Bacteria</taxon>
        <taxon>Bacillati</taxon>
        <taxon>Bacillota</taxon>
        <taxon>Bacilli</taxon>
        <taxon>Bacillales</taxon>
        <taxon>Paenibacillaceae</taxon>
        <taxon>Brevibacillus</taxon>
    </lineage>
</organism>
<keyword evidence="3" id="KW-1185">Reference proteome</keyword>
<dbReference type="RefSeq" id="WP_122910916.1">
    <property type="nucleotide sequence ID" value="NZ_CBCSBE010000019.1"/>
</dbReference>
<sequence>MRLDRVNHTPFSHRVGRYHFQMAQARLNTPVEPVFTYSLQPFYARQQEWVTELSHSLSRLYRFSAELDEAAREFDPARKNSAVNKRMAMSSHPEAATANALPETVSATYELSVYKLATGQTNRSPWGHRDASNPVQAGHQEFTLSIGEQEKILTLYSAPSDTYGSVLRRMAAAINQSQMGVTARMETNHEQQSLVVQTTLTGAKQAFTLRDRVGNSIRALGLQQAETPAGDAEFSLNHLRQHSQTNQFTIENGQVRVSLHQVSREPIRIEIARDTDHLLQQSKTLVHRYNRLLAFLNEHQDVLATQKLDTFQRVARAAEGRLRPFGIELLSNGELSLNESAWREAVDMDYVGFTDAMKGLTRQFREETLQLQKAPLGSYSRSHEETQSDNPYISQSWSSLHYLYTAKTGLILDLLW</sequence>
<reference evidence="2 3" key="1">
    <citation type="submission" date="2018-10" db="EMBL/GenBank/DDBJ databases">
        <title>Phylogenomics of Brevibacillus.</title>
        <authorList>
            <person name="Dunlap C."/>
        </authorList>
    </citation>
    <scope>NUCLEOTIDE SEQUENCE [LARGE SCALE GENOMIC DNA]</scope>
    <source>
        <strain evidence="2 3">JCM 12215</strain>
    </source>
</reference>
<feature type="domain" description="Flagellar hook-associated protein 2 C-terminal" evidence="1">
    <location>
        <begin position="229"/>
        <end position="302"/>
    </location>
</feature>